<dbReference type="EMBL" id="BTSX01000001">
    <property type="protein sequence ID" value="GMS78827.1"/>
    <property type="molecule type" value="Genomic_DNA"/>
</dbReference>
<feature type="compositionally biased region" description="Low complexity" evidence="1">
    <location>
        <begin position="46"/>
        <end position="59"/>
    </location>
</feature>
<feature type="non-terminal residue" evidence="2">
    <location>
        <position position="1"/>
    </location>
</feature>
<feature type="compositionally biased region" description="Low complexity" evidence="1">
    <location>
        <begin position="75"/>
        <end position="88"/>
    </location>
</feature>
<dbReference type="Proteomes" id="UP001432027">
    <property type="component" value="Unassembled WGS sequence"/>
</dbReference>
<evidence type="ECO:0000313" key="3">
    <source>
        <dbReference type="Proteomes" id="UP001432027"/>
    </source>
</evidence>
<sequence>RSCFSGFSCSAVLPSNSIGSGRSSRAVQSLWSGSSDGFAPIHPLLSGRSVVSRPSGRASTSQRSGHPRHSVLNVSSLRSMRTSHSSHTGWSIHAAGT</sequence>
<proteinExistence type="predicted"/>
<feature type="region of interest" description="Disordered" evidence="1">
    <location>
        <begin position="46"/>
        <end position="97"/>
    </location>
</feature>
<dbReference type="AlphaFoldDB" id="A0AAV5S9A4"/>
<name>A0AAV5S9A4_9BILA</name>
<organism evidence="2 3">
    <name type="scientific">Pristionchus entomophagus</name>
    <dbReference type="NCBI Taxonomy" id="358040"/>
    <lineage>
        <taxon>Eukaryota</taxon>
        <taxon>Metazoa</taxon>
        <taxon>Ecdysozoa</taxon>
        <taxon>Nematoda</taxon>
        <taxon>Chromadorea</taxon>
        <taxon>Rhabditida</taxon>
        <taxon>Rhabditina</taxon>
        <taxon>Diplogasteromorpha</taxon>
        <taxon>Diplogasteroidea</taxon>
        <taxon>Neodiplogasteridae</taxon>
        <taxon>Pristionchus</taxon>
    </lineage>
</organism>
<keyword evidence="3" id="KW-1185">Reference proteome</keyword>
<reference evidence="2" key="1">
    <citation type="submission" date="2023-10" db="EMBL/GenBank/DDBJ databases">
        <title>Genome assembly of Pristionchus species.</title>
        <authorList>
            <person name="Yoshida K."/>
            <person name="Sommer R.J."/>
        </authorList>
    </citation>
    <scope>NUCLEOTIDE SEQUENCE</scope>
    <source>
        <strain evidence="2">RS0144</strain>
    </source>
</reference>
<protein>
    <submittedName>
        <fullName evidence="2">Uncharacterized protein</fullName>
    </submittedName>
</protein>
<comment type="caution">
    <text evidence="2">The sequence shown here is derived from an EMBL/GenBank/DDBJ whole genome shotgun (WGS) entry which is preliminary data.</text>
</comment>
<gene>
    <name evidence="2" type="ORF">PENTCL1PPCAC_1002</name>
</gene>
<evidence type="ECO:0000256" key="1">
    <source>
        <dbReference type="SAM" id="MobiDB-lite"/>
    </source>
</evidence>
<feature type="non-terminal residue" evidence="2">
    <location>
        <position position="97"/>
    </location>
</feature>
<accession>A0AAV5S9A4</accession>
<evidence type="ECO:0000313" key="2">
    <source>
        <dbReference type="EMBL" id="GMS78827.1"/>
    </source>
</evidence>